<dbReference type="EMBL" id="CM042042">
    <property type="protein sequence ID" value="KAI3703467.1"/>
    <property type="molecule type" value="Genomic_DNA"/>
</dbReference>
<name>A0ACB9A0W5_9ASTR</name>
<evidence type="ECO:0000313" key="1">
    <source>
        <dbReference type="EMBL" id="KAI3703467.1"/>
    </source>
</evidence>
<comment type="caution">
    <text evidence="1">The sequence shown here is derived from an EMBL/GenBank/DDBJ whole genome shotgun (WGS) entry which is preliminary data.</text>
</comment>
<organism evidence="1 2">
    <name type="scientific">Smallanthus sonchifolius</name>
    <dbReference type="NCBI Taxonomy" id="185202"/>
    <lineage>
        <taxon>Eukaryota</taxon>
        <taxon>Viridiplantae</taxon>
        <taxon>Streptophyta</taxon>
        <taxon>Embryophyta</taxon>
        <taxon>Tracheophyta</taxon>
        <taxon>Spermatophyta</taxon>
        <taxon>Magnoliopsida</taxon>
        <taxon>eudicotyledons</taxon>
        <taxon>Gunneridae</taxon>
        <taxon>Pentapetalae</taxon>
        <taxon>asterids</taxon>
        <taxon>campanulids</taxon>
        <taxon>Asterales</taxon>
        <taxon>Asteraceae</taxon>
        <taxon>Asteroideae</taxon>
        <taxon>Heliantheae alliance</taxon>
        <taxon>Millerieae</taxon>
        <taxon>Smallanthus</taxon>
    </lineage>
</organism>
<accession>A0ACB9A0W5</accession>
<protein>
    <submittedName>
        <fullName evidence="1">Uncharacterized protein</fullName>
    </submittedName>
</protein>
<sequence>MSMPYLFYHHQPPHTAKKHWRISRSLHKFLRSIFRPKHNHNTTSLIEGPFYVYDTSSALATIPEVPETLPEFDGLSPEMESLVARTVSDQFMPSTSLGISCV</sequence>
<proteinExistence type="predicted"/>
<evidence type="ECO:0000313" key="2">
    <source>
        <dbReference type="Proteomes" id="UP001056120"/>
    </source>
</evidence>
<reference evidence="2" key="1">
    <citation type="journal article" date="2022" name="Mol. Ecol. Resour.">
        <title>The genomes of chicory, endive, great burdock and yacon provide insights into Asteraceae palaeo-polyploidization history and plant inulin production.</title>
        <authorList>
            <person name="Fan W."/>
            <person name="Wang S."/>
            <person name="Wang H."/>
            <person name="Wang A."/>
            <person name="Jiang F."/>
            <person name="Liu H."/>
            <person name="Zhao H."/>
            <person name="Xu D."/>
            <person name="Zhang Y."/>
        </authorList>
    </citation>
    <scope>NUCLEOTIDE SEQUENCE [LARGE SCALE GENOMIC DNA]</scope>
    <source>
        <strain evidence="2">cv. Yunnan</strain>
    </source>
</reference>
<keyword evidence="2" id="KW-1185">Reference proteome</keyword>
<dbReference type="Proteomes" id="UP001056120">
    <property type="component" value="Linkage Group LG25"/>
</dbReference>
<gene>
    <name evidence="1" type="ORF">L1987_73557</name>
</gene>
<reference evidence="1 2" key="2">
    <citation type="journal article" date="2022" name="Mol. Ecol. Resour.">
        <title>The genomes of chicory, endive, great burdock and yacon provide insights into Asteraceae paleo-polyploidization history and plant inulin production.</title>
        <authorList>
            <person name="Fan W."/>
            <person name="Wang S."/>
            <person name="Wang H."/>
            <person name="Wang A."/>
            <person name="Jiang F."/>
            <person name="Liu H."/>
            <person name="Zhao H."/>
            <person name="Xu D."/>
            <person name="Zhang Y."/>
        </authorList>
    </citation>
    <scope>NUCLEOTIDE SEQUENCE [LARGE SCALE GENOMIC DNA]</scope>
    <source>
        <strain evidence="2">cv. Yunnan</strain>
        <tissue evidence="1">Leaves</tissue>
    </source>
</reference>